<evidence type="ECO:0000313" key="2">
    <source>
        <dbReference type="EMBL" id="TDR31240.1"/>
    </source>
</evidence>
<dbReference type="Pfam" id="PF03865">
    <property type="entry name" value="ShlB"/>
    <property type="match status" value="1"/>
</dbReference>
<dbReference type="Gene3D" id="2.40.160.50">
    <property type="entry name" value="membrane protein fhac: a member of the omp85/tpsb transporter family"/>
    <property type="match status" value="1"/>
</dbReference>
<dbReference type="EMBL" id="SNZE01000011">
    <property type="protein sequence ID" value="TDR31240.1"/>
    <property type="molecule type" value="Genomic_DNA"/>
</dbReference>
<dbReference type="GO" id="GO:0046819">
    <property type="term" value="P:protein secretion by the type V secretion system"/>
    <property type="evidence" value="ECO:0007669"/>
    <property type="project" value="TreeGrafter"/>
</dbReference>
<dbReference type="InterPro" id="IPR005565">
    <property type="entry name" value="Hemolysn_activator_HlyB_C"/>
</dbReference>
<reference evidence="2 3" key="1">
    <citation type="submission" date="2019-03" db="EMBL/GenBank/DDBJ databases">
        <title>Genomic Encyclopedia of Type Strains, Phase IV (KMG-IV): sequencing the most valuable type-strain genomes for metagenomic binning, comparative biology and taxonomic classification.</title>
        <authorList>
            <person name="Goeker M."/>
        </authorList>
    </citation>
    <scope>NUCLEOTIDE SEQUENCE [LARGE SCALE GENOMIC DNA]</scope>
    <source>
        <strain evidence="2 3">DSM 102852</strain>
    </source>
</reference>
<evidence type="ECO:0000313" key="3">
    <source>
        <dbReference type="Proteomes" id="UP000294480"/>
    </source>
</evidence>
<feature type="domain" description="Haemolysin activator HlyB C-terminal" evidence="1">
    <location>
        <begin position="223"/>
        <end position="478"/>
    </location>
</feature>
<sequence>MINIKKLVAVLSLQLIFPDSLFAHGEIGDVQRNIEQIKMDTLPVQSQEKAFPQTFSETNLTKIDNLLRVEVTSDVMQDEIKEYFSTKIGKAVSLEQLEDFNGWVWSLLQTNGYLGYISSTQKQEERGTVLIIKVNSLTIRNLFISSDKESVARQYEKILLERMSDVIAPGRLLDLKYLENRIVRASFDLPIDIRASIQNPKSGKVDLVLHVKEEPKNTGKLSTALMQVNNFGLRRYGRAQGVASLAFVGLTPSSDLQLTALGSEGLRYGRLEYEFPSQSFKGRFRLYGSYTHSRSIRGEESDTNGEASEYEVSLTNLVGATRSVAFKTTIEAMHRQSKTYLDIGGFKLEDIKDNKFRFAVSADNDALALNHFRYELAFTYGRYNTSGTYSKGEINGLVRHTLVNNRRWEASLRFHGQFSSTNLDSYDKFVLGGLNGVRAYSTNDGVGDLGFVASVDLTRRLWNNHYFSVFYDAGLIKPNRELLSCFSCNNSYSLQGVGIAVGGRFGKGFSYSMTLAKGVGSYSGYLNGNVESYPRNWRFLFSLSNQF</sequence>
<organism evidence="2 3">
    <name type="scientific">Hydromonas duriensis</name>
    <dbReference type="NCBI Taxonomy" id="1527608"/>
    <lineage>
        <taxon>Bacteria</taxon>
        <taxon>Pseudomonadati</taxon>
        <taxon>Pseudomonadota</taxon>
        <taxon>Betaproteobacteria</taxon>
        <taxon>Burkholderiales</taxon>
        <taxon>Burkholderiaceae</taxon>
        <taxon>Hydromonas</taxon>
    </lineage>
</organism>
<dbReference type="GO" id="GO:0098046">
    <property type="term" value="C:type V protein secretion system complex"/>
    <property type="evidence" value="ECO:0007669"/>
    <property type="project" value="TreeGrafter"/>
</dbReference>
<evidence type="ECO:0000259" key="1">
    <source>
        <dbReference type="Pfam" id="PF03865"/>
    </source>
</evidence>
<dbReference type="PANTHER" id="PTHR34597:SF1">
    <property type="entry name" value="HEME_HEMOPEXIN TRANSPORTER PROTEIN HUXB"/>
    <property type="match status" value="1"/>
</dbReference>
<dbReference type="GO" id="GO:0008320">
    <property type="term" value="F:protein transmembrane transporter activity"/>
    <property type="evidence" value="ECO:0007669"/>
    <property type="project" value="TreeGrafter"/>
</dbReference>
<gene>
    <name evidence="2" type="ORF">DFR44_1113</name>
</gene>
<dbReference type="InterPro" id="IPR051544">
    <property type="entry name" value="TPS_OM_transporter"/>
</dbReference>
<name>A0A4R6Y7D2_9BURK</name>
<dbReference type="PANTHER" id="PTHR34597">
    <property type="entry name" value="SLR1661 PROTEIN"/>
    <property type="match status" value="1"/>
</dbReference>
<dbReference type="AlphaFoldDB" id="A0A4R6Y7D2"/>
<dbReference type="RefSeq" id="WP_133620224.1">
    <property type="nucleotide sequence ID" value="NZ_SNZE01000011.1"/>
</dbReference>
<comment type="caution">
    <text evidence="2">The sequence shown here is derived from an EMBL/GenBank/DDBJ whole genome shotgun (WGS) entry which is preliminary data.</text>
</comment>
<proteinExistence type="predicted"/>
<dbReference type="Proteomes" id="UP000294480">
    <property type="component" value="Unassembled WGS sequence"/>
</dbReference>
<keyword evidence="3" id="KW-1185">Reference proteome</keyword>
<accession>A0A4R6Y7D2</accession>
<dbReference type="OrthoDB" id="572300at2"/>
<protein>
    <submittedName>
        <fullName evidence="2">Hemolysin activation/secretion protein</fullName>
    </submittedName>
</protein>